<evidence type="ECO:0000313" key="3">
    <source>
        <dbReference type="Proteomes" id="UP000295184"/>
    </source>
</evidence>
<comment type="caution">
    <text evidence="2">The sequence shown here is derived from an EMBL/GenBank/DDBJ whole genome shotgun (WGS) entry which is preliminary data.</text>
</comment>
<dbReference type="EMBL" id="SLUM01000009">
    <property type="protein sequence ID" value="TCL57775.1"/>
    <property type="molecule type" value="Genomic_DNA"/>
</dbReference>
<dbReference type="STRING" id="1650663.GCA_001486665_01120"/>
<dbReference type="RefSeq" id="WP_058963599.1">
    <property type="nucleotide sequence ID" value="NZ_CABKVM010000015.1"/>
</dbReference>
<evidence type="ECO:0000313" key="2">
    <source>
        <dbReference type="EMBL" id="TCL57775.1"/>
    </source>
</evidence>
<feature type="signal peptide" evidence="1">
    <location>
        <begin position="1"/>
        <end position="23"/>
    </location>
</feature>
<dbReference type="AlphaFoldDB" id="A0A4R1QX67"/>
<keyword evidence="1" id="KW-0732">Signal</keyword>
<protein>
    <recommendedName>
        <fullName evidence="4">DUF3298 domain-containing protein</fullName>
    </recommendedName>
</protein>
<organism evidence="2 3">
    <name type="scientific">Allofournierella massiliensis</name>
    <dbReference type="NCBI Taxonomy" id="1650663"/>
    <lineage>
        <taxon>Bacteria</taxon>
        <taxon>Bacillati</taxon>
        <taxon>Bacillota</taxon>
        <taxon>Clostridia</taxon>
        <taxon>Eubacteriales</taxon>
        <taxon>Oscillospiraceae</taxon>
        <taxon>Allofournierella</taxon>
    </lineage>
</organism>
<feature type="chain" id="PRO_5020843718" description="DUF3298 domain-containing protein" evidence="1">
    <location>
        <begin position="24"/>
        <end position="256"/>
    </location>
</feature>
<reference evidence="2 3" key="1">
    <citation type="submission" date="2019-03" db="EMBL/GenBank/DDBJ databases">
        <title>Genomic Encyclopedia of Type Strains, Phase IV (KMG-IV): sequencing the most valuable type-strain genomes for metagenomic binning, comparative biology and taxonomic classification.</title>
        <authorList>
            <person name="Goeker M."/>
        </authorList>
    </citation>
    <scope>NUCLEOTIDE SEQUENCE [LARGE SCALE GENOMIC DNA]</scope>
    <source>
        <strain evidence="2 3">DSM 100451</strain>
    </source>
</reference>
<sequence>MKQNLFTAAAFLAAFAFLALALAAPLPLMEQSDQELYTQVMTRQLADDGRSAQARSNEFARQLYDRDQLLRVKNYAGAILQTTTAEIEAAAPYRLYDFLQQLDFWSSENQAELEQQISQAQRWETISDSVGFSAWRVYTMWEDAEWAELEWELSAQDRLVRLRMMTEQEYTWEDLEHMMDEYLAATGLEEIDDWQAVDVAPQFYVAEGITATLRARYSPGAKLYLYANYVDGVLALGVCPLEQEELAQFGASLMEE</sequence>
<dbReference type="OrthoDB" id="1843285at2"/>
<evidence type="ECO:0008006" key="4">
    <source>
        <dbReference type="Google" id="ProtNLM"/>
    </source>
</evidence>
<gene>
    <name evidence="2" type="ORF">EDD77_10949</name>
</gene>
<evidence type="ECO:0000256" key="1">
    <source>
        <dbReference type="SAM" id="SignalP"/>
    </source>
</evidence>
<proteinExistence type="predicted"/>
<name>A0A4R1QX67_9FIRM</name>
<dbReference type="Proteomes" id="UP000295184">
    <property type="component" value="Unassembled WGS sequence"/>
</dbReference>
<accession>A0A4R1QX67</accession>